<dbReference type="Proteomes" id="UP000241362">
    <property type="component" value="Unassembled WGS sequence"/>
</dbReference>
<organism evidence="2 3">
    <name type="scientific">Fuscovulum blasticum DSM 2131</name>
    <dbReference type="NCBI Taxonomy" id="1188250"/>
    <lineage>
        <taxon>Bacteria</taxon>
        <taxon>Pseudomonadati</taxon>
        <taxon>Pseudomonadota</taxon>
        <taxon>Alphaproteobacteria</taxon>
        <taxon>Rhodobacterales</taxon>
        <taxon>Paracoccaceae</taxon>
        <taxon>Pseudogemmobacter</taxon>
    </lineage>
</organism>
<gene>
    <name evidence="2" type="ORF">C5F44_16130</name>
</gene>
<keyword evidence="3" id="KW-1185">Reference proteome</keyword>
<proteinExistence type="predicted"/>
<dbReference type="RefSeq" id="WP_107674578.1">
    <property type="nucleotide sequence ID" value="NZ_PZKE01000024.1"/>
</dbReference>
<reference evidence="2 3" key="1">
    <citation type="submission" date="2018-03" db="EMBL/GenBank/DDBJ databases">
        <title>Rhodobacter blasticus.</title>
        <authorList>
            <person name="Meyer T.E."/>
            <person name="Miller S."/>
            <person name="Lodha T."/>
            <person name="Gandham S."/>
            <person name="Chintalapati S."/>
            <person name="Chintalapati V.R."/>
        </authorList>
    </citation>
    <scope>NUCLEOTIDE SEQUENCE [LARGE SCALE GENOMIC DNA]</scope>
    <source>
        <strain evidence="2 3">DSM 2131</strain>
    </source>
</reference>
<feature type="chain" id="PRO_5015600224" description="LPS export ABC transporter periplasmic protein LptC" evidence="1">
    <location>
        <begin position="22"/>
        <end position="182"/>
    </location>
</feature>
<sequence>MIRLALVLGALAGPAAAGCFAADGMPATATYDSGLLLEYIARDGDVLTYRAQGLTSRMKDGLWPLDYESGGQRTEYLWDGDLPDLAAVIAAGGKARAEGKMKPITGSTVPVVAEVEILGEQSIDWEDCRYRAVEIHKVIRADGKVMSDGVLLYAPEAMISFRSSSTNPETGTVRTLTLKELE</sequence>
<dbReference type="AlphaFoldDB" id="A0A2T4J4Q4"/>
<dbReference type="PROSITE" id="PS51257">
    <property type="entry name" value="PROKAR_LIPOPROTEIN"/>
    <property type="match status" value="1"/>
</dbReference>
<evidence type="ECO:0000256" key="1">
    <source>
        <dbReference type="SAM" id="SignalP"/>
    </source>
</evidence>
<accession>A0A2T4J4Q4</accession>
<evidence type="ECO:0000313" key="3">
    <source>
        <dbReference type="Proteomes" id="UP000241362"/>
    </source>
</evidence>
<dbReference type="EMBL" id="PZKE01000024">
    <property type="protein sequence ID" value="PTE12886.1"/>
    <property type="molecule type" value="Genomic_DNA"/>
</dbReference>
<protein>
    <recommendedName>
        <fullName evidence="4">LPS export ABC transporter periplasmic protein LptC</fullName>
    </recommendedName>
</protein>
<evidence type="ECO:0000313" key="2">
    <source>
        <dbReference type="EMBL" id="PTE12886.1"/>
    </source>
</evidence>
<keyword evidence="1" id="KW-0732">Signal</keyword>
<feature type="signal peptide" evidence="1">
    <location>
        <begin position="1"/>
        <end position="21"/>
    </location>
</feature>
<name>A0A2T4J4Q4_FUSBL</name>
<evidence type="ECO:0008006" key="4">
    <source>
        <dbReference type="Google" id="ProtNLM"/>
    </source>
</evidence>
<comment type="caution">
    <text evidence="2">The sequence shown here is derived from an EMBL/GenBank/DDBJ whole genome shotgun (WGS) entry which is preliminary data.</text>
</comment>